<gene>
    <name evidence="2" type="ORF">OV079_20355</name>
</gene>
<dbReference type="RefSeq" id="WP_267770502.1">
    <property type="nucleotide sequence ID" value="NZ_JAPNKE010000002.1"/>
</dbReference>
<evidence type="ECO:0000313" key="3">
    <source>
        <dbReference type="Proteomes" id="UP001150924"/>
    </source>
</evidence>
<sequence>MHRPSIALAVALISACGSTSDSTDSSSTTGTAEPTGTSTTTSTTTEEPSTTTTTTSEGTAEPTSTTTSGATPSCVTSAQECGVDVGQQMAFCPDMEDAVGSLVVDVLGPGHIRFTELGHDAACNLTFSPNVKLLDNHSILVVYDIGGNPMDSCVCKYTISAELSNLTSGTWSIQVAGFTQQFDVP</sequence>
<keyword evidence="3" id="KW-1185">Reference proteome</keyword>
<dbReference type="PROSITE" id="PS51257">
    <property type="entry name" value="PROKAR_LIPOPROTEIN"/>
    <property type="match status" value="1"/>
</dbReference>
<evidence type="ECO:0000256" key="1">
    <source>
        <dbReference type="SAM" id="MobiDB-lite"/>
    </source>
</evidence>
<evidence type="ECO:0000313" key="2">
    <source>
        <dbReference type="EMBL" id="MCY1007864.1"/>
    </source>
</evidence>
<comment type="caution">
    <text evidence="2">The sequence shown here is derived from an EMBL/GenBank/DDBJ whole genome shotgun (WGS) entry which is preliminary data.</text>
</comment>
<dbReference type="Proteomes" id="UP001150924">
    <property type="component" value="Unassembled WGS sequence"/>
</dbReference>
<reference evidence="2" key="1">
    <citation type="submission" date="2022-11" db="EMBL/GenBank/DDBJ databases">
        <title>Minimal conservation of predation-associated metabolite biosynthetic gene clusters underscores biosynthetic potential of Myxococcota including descriptions for ten novel species: Archangium lansinium sp. nov., Myxococcus landrumus sp. nov., Nannocystis bai.</title>
        <authorList>
            <person name="Ahearne A."/>
            <person name="Stevens C."/>
            <person name="Phillips K."/>
        </authorList>
    </citation>
    <scope>NUCLEOTIDE SEQUENCE</scope>
    <source>
        <strain evidence="2">Na p29</strain>
    </source>
</reference>
<dbReference type="EMBL" id="JAPNKE010000002">
    <property type="protein sequence ID" value="MCY1007864.1"/>
    <property type="molecule type" value="Genomic_DNA"/>
</dbReference>
<protein>
    <submittedName>
        <fullName evidence="2">Uncharacterized protein</fullName>
    </submittedName>
</protein>
<feature type="region of interest" description="Disordered" evidence="1">
    <location>
        <begin position="17"/>
        <end position="73"/>
    </location>
</feature>
<dbReference type="AlphaFoldDB" id="A0A9X3EPF1"/>
<organism evidence="2 3">
    <name type="scientific">Nannocystis pusilla</name>
    <dbReference type="NCBI Taxonomy" id="889268"/>
    <lineage>
        <taxon>Bacteria</taxon>
        <taxon>Pseudomonadati</taxon>
        <taxon>Myxococcota</taxon>
        <taxon>Polyangia</taxon>
        <taxon>Nannocystales</taxon>
        <taxon>Nannocystaceae</taxon>
        <taxon>Nannocystis</taxon>
    </lineage>
</organism>
<proteinExistence type="predicted"/>
<accession>A0A9X3EPF1</accession>
<name>A0A9X3EPF1_9BACT</name>